<dbReference type="InterPro" id="IPR004358">
    <property type="entry name" value="Sig_transdc_His_kin-like_C"/>
</dbReference>
<dbReference type="Gene3D" id="6.10.340.10">
    <property type="match status" value="1"/>
</dbReference>
<sequence length="456" mass="52535">MSKSITLKIFSIFIAFTFSLFLFIGITTKFFLPQYYKNQKLSSIKDYTNEISEIYDANNEESINQVKTIFEEMKSTIGGDIYTLDENGSIKWSGKNKRSQEENYTISGEIFQNQFVNKMGVEIFSFGVKIDNGYLLYDVSIESLDDAVGIMINFFIYILLISLVISIISAYFISIRITKPIKKLNNLALQMKSKEIQSIMNWDRKDEIGQLNNSLNLLYEELLSNIQRLETELSKERSVEKLKKQFLAQATHELKTPISVIQGYAELIYDGMYKDENERDHYIENILNETENMGNLINDVLDFAKIENGFFSINKKQVFVNPWLNRILVTFKEFAENKDIEVLISNKVGDLCVDIDEFRIEQVIRNLLSNALKHSDKQIIINAYNLNNKLAIEVINTGKSIESTDLPYIFDSFYKAKGEEKGTGLGLAIVKQIIIQHKGDYRVENINNGVKFSFIV</sequence>
<dbReference type="RefSeq" id="WP_073338617.1">
    <property type="nucleotide sequence ID" value="NZ_FQXM01000012.1"/>
</dbReference>
<evidence type="ECO:0000256" key="6">
    <source>
        <dbReference type="ARBA" id="ARBA00022679"/>
    </source>
</evidence>
<comment type="subcellular location">
    <subcellularLocation>
        <location evidence="2">Cell membrane</location>
        <topology evidence="2">Multi-pass membrane protein</topology>
    </subcellularLocation>
</comment>
<dbReference type="SUPFAM" id="SSF55874">
    <property type="entry name" value="ATPase domain of HSP90 chaperone/DNA topoisomerase II/histidine kinase"/>
    <property type="match status" value="1"/>
</dbReference>
<organism evidence="18 19">
    <name type="scientific">Clostridium grantii DSM 8605</name>
    <dbReference type="NCBI Taxonomy" id="1121316"/>
    <lineage>
        <taxon>Bacteria</taxon>
        <taxon>Bacillati</taxon>
        <taxon>Bacillota</taxon>
        <taxon>Clostridia</taxon>
        <taxon>Eubacteriales</taxon>
        <taxon>Clostridiaceae</taxon>
        <taxon>Clostridium</taxon>
    </lineage>
</organism>
<evidence type="ECO:0000256" key="4">
    <source>
        <dbReference type="ARBA" id="ARBA00022475"/>
    </source>
</evidence>
<dbReference type="PROSITE" id="PS50109">
    <property type="entry name" value="HIS_KIN"/>
    <property type="match status" value="1"/>
</dbReference>
<evidence type="ECO:0000256" key="2">
    <source>
        <dbReference type="ARBA" id="ARBA00004651"/>
    </source>
</evidence>
<keyword evidence="14" id="KW-0175">Coiled coil</keyword>
<dbReference type="AlphaFoldDB" id="A0A1M5VM05"/>
<dbReference type="Gene3D" id="3.30.565.10">
    <property type="entry name" value="Histidine kinase-like ATPase, C-terminal domain"/>
    <property type="match status" value="1"/>
</dbReference>
<evidence type="ECO:0000259" key="16">
    <source>
        <dbReference type="PROSITE" id="PS50109"/>
    </source>
</evidence>
<evidence type="ECO:0000256" key="9">
    <source>
        <dbReference type="ARBA" id="ARBA00022777"/>
    </source>
</evidence>
<dbReference type="SUPFAM" id="SSF47384">
    <property type="entry name" value="Homodimeric domain of signal transducing histidine kinase"/>
    <property type="match status" value="1"/>
</dbReference>
<dbReference type="SMART" id="SM00388">
    <property type="entry name" value="HisKA"/>
    <property type="match status" value="1"/>
</dbReference>
<dbReference type="CDD" id="cd06225">
    <property type="entry name" value="HAMP"/>
    <property type="match status" value="1"/>
</dbReference>
<dbReference type="InterPro" id="IPR003594">
    <property type="entry name" value="HATPase_dom"/>
</dbReference>
<evidence type="ECO:0000256" key="3">
    <source>
        <dbReference type="ARBA" id="ARBA00012438"/>
    </source>
</evidence>
<dbReference type="Proteomes" id="UP000184447">
    <property type="component" value="Unassembled WGS sequence"/>
</dbReference>
<feature type="coiled-coil region" evidence="14">
    <location>
        <begin position="212"/>
        <end position="239"/>
    </location>
</feature>
<keyword evidence="10" id="KW-0067">ATP-binding</keyword>
<evidence type="ECO:0000256" key="11">
    <source>
        <dbReference type="ARBA" id="ARBA00022989"/>
    </source>
</evidence>
<dbReference type="EMBL" id="FQXM01000012">
    <property type="protein sequence ID" value="SHH76271.1"/>
    <property type="molecule type" value="Genomic_DNA"/>
</dbReference>
<keyword evidence="19" id="KW-1185">Reference proteome</keyword>
<evidence type="ECO:0000256" key="12">
    <source>
        <dbReference type="ARBA" id="ARBA00023012"/>
    </source>
</evidence>
<dbReference type="InterPro" id="IPR036097">
    <property type="entry name" value="HisK_dim/P_sf"/>
</dbReference>
<feature type="transmembrane region" description="Helical" evidence="15">
    <location>
        <begin position="12"/>
        <end position="32"/>
    </location>
</feature>
<evidence type="ECO:0000313" key="18">
    <source>
        <dbReference type="EMBL" id="SHH76271.1"/>
    </source>
</evidence>
<protein>
    <recommendedName>
        <fullName evidence="3">histidine kinase</fullName>
        <ecNumber evidence="3">2.7.13.3</ecNumber>
    </recommendedName>
</protein>
<evidence type="ECO:0000256" key="1">
    <source>
        <dbReference type="ARBA" id="ARBA00000085"/>
    </source>
</evidence>
<dbReference type="SUPFAM" id="SSF158472">
    <property type="entry name" value="HAMP domain-like"/>
    <property type="match status" value="1"/>
</dbReference>
<feature type="domain" description="HAMP" evidence="17">
    <location>
        <begin position="175"/>
        <end position="227"/>
    </location>
</feature>
<dbReference type="GO" id="GO:0000155">
    <property type="term" value="F:phosphorelay sensor kinase activity"/>
    <property type="evidence" value="ECO:0007669"/>
    <property type="project" value="InterPro"/>
</dbReference>
<name>A0A1M5VM05_9CLOT</name>
<dbReference type="FunFam" id="1.10.287.130:FF:000001">
    <property type="entry name" value="Two-component sensor histidine kinase"/>
    <property type="match status" value="1"/>
</dbReference>
<keyword evidence="8" id="KW-0547">Nucleotide-binding</keyword>
<keyword evidence="6" id="KW-0808">Transferase</keyword>
<evidence type="ECO:0000256" key="15">
    <source>
        <dbReference type="SAM" id="Phobius"/>
    </source>
</evidence>
<evidence type="ECO:0000256" key="7">
    <source>
        <dbReference type="ARBA" id="ARBA00022692"/>
    </source>
</evidence>
<dbReference type="EC" id="2.7.13.3" evidence="3"/>
<dbReference type="Pfam" id="PF00512">
    <property type="entry name" value="HisKA"/>
    <property type="match status" value="1"/>
</dbReference>
<reference evidence="18 19" key="1">
    <citation type="submission" date="2016-11" db="EMBL/GenBank/DDBJ databases">
        <authorList>
            <person name="Jaros S."/>
            <person name="Januszkiewicz K."/>
            <person name="Wedrychowicz H."/>
        </authorList>
    </citation>
    <scope>NUCLEOTIDE SEQUENCE [LARGE SCALE GENOMIC DNA]</scope>
    <source>
        <strain evidence="18 19">DSM 8605</strain>
    </source>
</reference>
<keyword evidence="12" id="KW-0902">Two-component regulatory system</keyword>
<keyword evidence="7 15" id="KW-0812">Transmembrane</keyword>
<evidence type="ECO:0000256" key="10">
    <source>
        <dbReference type="ARBA" id="ARBA00022840"/>
    </source>
</evidence>
<evidence type="ECO:0000313" key="19">
    <source>
        <dbReference type="Proteomes" id="UP000184447"/>
    </source>
</evidence>
<dbReference type="Gene3D" id="1.10.287.130">
    <property type="match status" value="1"/>
</dbReference>
<dbReference type="PROSITE" id="PS50885">
    <property type="entry name" value="HAMP"/>
    <property type="match status" value="1"/>
</dbReference>
<dbReference type="PANTHER" id="PTHR45528">
    <property type="entry name" value="SENSOR HISTIDINE KINASE CPXA"/>
    <property type="match status" value="1"/>
</dbReference>
<keyword evidence="5" id="KW-0597">Phosphoprotein</keyword>
<evidence type="ECO:0000256" key="5">
    <source>
        <dbReference type="ARBA" id="ARBA00022553"/>
    </source>
</evidence>
<evidence type="ECO:0000256" key="14">
    <source>
        <dbReference type="SAM" id="Coils"/>
    </source>
</evidence>
<evidence type="ECO:0000256" key="8">
    <source>
        <dbReference type="ARBA" id="ARBA00022741"/>
    </source>
</evidence>
<keyword evidence="13 15" id="KW-0472">Membrane</keyword>
<dbReference type="CDD" id="cd00082">
    <property type="entry name" value="HisKA"/>
    <property type="match status" value="1"/>
</dbReference>
<comment type="catalytic activity">
    <reaction evidence="1">
        <text>ATP + protein L-histidine = ADP + protein N-phospho-L-histidine.</text>
        <dbReference type="EC" id="2.7.13.3"/>
    </reaction>
</comment>
<proteinExistence type="predicted"/>
<dbReference type="GO" id="GO:0005524">
    <property type="term" value="F:ATP binding"/>
    <property type="evidence" value="ECO:0007669"/>
    <property type="project" value="UniProtKB-KW"/>
</dbReference>
<evidence type="ECO:0000259" key="17">
    <source>
        <dbReference type="PROSITE" id="PS50885"/>
    </source>
</evidence>
<evidence type="ECO:0000256" key="13">
    <source>
        <dbReference type="ARBA" id="ARBA00023136"/>
    </source>
</evidence>
<feature type="domain" description="Histidine kinase" evidence="16">
    <location>
        <begin position="249"/>
        <end position="456"/>
    </location>
</feature>
<dbReference type="PANTHER" id="PTHR45528:SF1">
    <property type="entry name" value="SENSOR HISTIDINE KINASE CPXA"/>
    <property type="match status" value="1"/>
</dbReference>
<dbReference type="OrthoDB" id="9762826at2"/>
<dbReference type="PRINTS" id="PR00344">
    <property type="entry name" value="BCTRLSENSOR"/>
</dbReference>
<dbReference type="STRING" id="1121316.SAMN02745207_02349"/>
<feature type="transmembrane region" description="Helical" evidence="15">
    <location>
        <begin position="150"/>
        <end position="173"/>
    </location>
</feature>
<dbReference type="SMART" id="SM00387">
    <property type="entry name" value="HATPase_c"/>
    <property type="match status" value="1"/>
</dbReference>
<dbReference type="InterPro" id="IPR036890">
    <property type="entry name" value="HATPase_C_sf"/>
</dbReference>
<keyword evidence="11 15" id="KW-1133">Transmembrane helix</keyword>
<keyword evidence="9 18" id="KW-0418">Kinase</keyword>
<accession>A0A1M5VM05</accession>
<keyword evidence="4" id="KW-1003">Cell membrane</keyword>
<dbReference type="InterPro" id="IPR050398">
    <property type="entry name" value="HssS/ArlS-like"/>
</dbReference>
<dbReference type="Pfam" id="PF02518">
    <property type="entry name" value="HATPase_c"/>
    <property type="match status" value="1"/>
</dbReference>
<dbReference type="InterPro" id="IPR003660">
    <property type="entry name" value="HAMP_dom"/>
</dbReference>
<dbReference type="GO" id="GO:0005886">
    <property type="term" value="C:plasma membrane"/>
    <property type="evidence" value="ECO:0007669"/>
    <property type="project" value="UniProtKB-SubCell"/>
</dbReference>
<dbReference type="InterPro" id="IPR005467">
    <property type="entry name" value="His_kinase_dom"/>
</dbReference>
<gene>
    <name evidence="18" type="ORF">SAMN02745207_02349</name>
</gene>
<dbReference type="InterPro" id="IPR003661">
    <property type="entry name" value="HisK_dim/P_dom"/>
</dbReference>